<sequence length="148" mass="16460">MAQRESSVSIELGVQSTFDVLENLYREPRSRGAGRANDSAYGNSGLSGVIVYDRGRMIGHRGSTNDGYPVLVPDRSGLAMITDRVWRFIRIENPWVGDSHSVYYQAFQVQVQAWKVGEVILKNSKCLISPEAESPAVYYGELGMSRIV</sequence>
<proteinExistence type="predicted"/>
<evidence type="ECO:0000313" key="1">
    <source>
        <dbReference type="EMBL" id="MED6198404.1"/>
    </source>
</evidence>
<reference evidence="1 2" key="1">
    <citation type="journal article" date="2023" name="Plants (Basel)">
        <title>Bridging the Gap: Combining Genomics and Transcriptomics Approaches to Understand Stylosanthes scabra, an Orphan Legume from the Brazilian Caatinga.</title>
        <authorList>
            <person name="Ferreira-Neto J.R.C."/>
            <person name="da Silva M.D."/>
            <person name="Binneck E."/>
            <person name="de Melo N.F."/>
            <person name="da Silva R.H."/>
            <person name="de Melo A.L.T.M."/>
            <person name="Pandolfi V."/>
            <person name="Bustamante F.O."/>
            <person name="Brasileiro-Vidal A.C."/>
            <person name="Benko-Iseppon A.M."/>
        </authorList>
    </citation>
    <scope>NUCLEOTIDE SEQUENCE [LARGE SCALE GENOMIC DNA]</scope>
    <source>
        <tissue evidence="1">Leaves</tissue>
    </source>
</reference>
<evidence type="ECO:0000313" key="2">
    <source>
        <dbReference type="Proteomes" id="UP001341840"/>
    </source>
</evidence>
<accession>A0ABU6XLX3</accession>
<protein>
    <submittedName>
        <fullName evidence="1">Uncharacterized protein</fullName>
    </submittedName>
</protein>
<gene>
    <name evidence="1" type="ORF">PIB30_066015</name>
</gene>
<organism evidence="1 2">
    <name type="scientific">Stylosanthes scabra</name>
    <dbReference type="NCBI Taxonomy" id="79078"/>
    <lineage>
        <taxon>Eukaryota</taxon>
        <taxon>Viridiplantae</taxon>
        <taxon>Streptophyta</taxon>
        <taxon>Embryophyta</taxon>
        <taxon>Tracheophyta</taxon>
        <taxon>Spermatophyta</taxon>
        <taxon>Magnoliopsida</taxon>
        <taxon>eudicotyledons</taxon>
        <taxon>Gunneridae</taxon>
        <taxon>Pentapetalae</taxon>
        <taxon>rosids</taxon>
        <taxon>fabids</taxon>
        <taxon>Fabales</taxon>
        <taxon>Fabaceae</taxon>
        <taxon>Papilionoideae</taxon>
        <taxon>50 kb inversion clade</taxon>
        <taxon>dalbergioids sensu lato</taxon>
        <taxon>Dalbergieae</taxon>
        <taxon>Pterocarpus clade</taxon>
        <taxon>Stylosanthes</taxon>
    </lineage>
</organism>
<name>A0ABU6XLX3_9FABA</name>
<dbReference type="Proteomes" id="UP001341840">
    <property type="component" value="Unassembled WGS sequence"/>
</dbReference>
<dbReference type="EMBL" id="JASCZI010212115">
    <property type="protein sequence ID" value="MED6198404.1"/>
    <property type="molecule type" value="Genomic_DNA"/>
</dbReference>
<keyword evidence="2" id="KW-1185">Reference proteome</keyword>
<comment type="caution">
    <text evidence="1">The sequence shown here is derived from an EMBL/GenBank/DDBJ whole genome shotgun (WGS) entry which is preliminary data.</text>
</comment>